<dbReference type="InterPro" id="IPR011051">
    <property type="entry name" value="RmlC_Cupin_sf"/>
</dbReference>
<evidence type="ECO:0000313" key="1">
    <source>
        <dbReference type="EMBL" id="MFC0592231.1"/>
    </source>
</evidence>
<reference evidence="1 2" key="1">
    <citation type="submission" date="2024-09" db="EMBL/GenBank/DDBJ databases">
        <authorList>
            <person name="Sun Q."/>
            <person name="Mori K."/>
        </authorList>
    </citation>
    <scope>NUCLEOTIDE SEQUENCE [LARGE SCALE GENOMIC DNA]</scope>
    <source>
        <strain evidence="1 2">NCAIM B.02336</strain>
    </source>
</reference>
<organism evidence="1 2">
    <name type="scientific">Ottowia pentelensis</name>
    <dbReference type="NCBI Taxonomy" id="511108"/>
    <lineage>
        <taxon>Bacteria</taxon>
        <taxon>Pseudomonadati</taxon>
        <taxon>Pseudomonadota</taxon>
        <taxon>Betaproteobacteria</taxon>
        <taxon>Burkholderiales</taxon>
        <taxon>Comamonadaceae</taxon>
        <taxon>Ottowia</taxon>
    </lineage>
</organism>
<dbReference type="Proteomes" id="UP001589834">
    <property type="component" value="Unassembled WGS sequence"/>
</dbReference>
<keyword evidence="2" id="KW-1185">Reference proteome</keyword>
<protein>
    <recommendedName>
        <fullName evidence="3">Cupin domain-containing protein</fullName>
    </recommendedName>
</protein>
<name>A0ABV6PQW7_9BURK</name>
<dbReference type="SUPFAM" id="SSF51182">
    <property type="entry name" value="RmlC-like cupins"/>
    <property type="match status" value="1"/>
</dbReference>
<dbReference type="Gene3D" id="2.60.120.10">
    <property type="entry name" value="Jelly Rolls"/>
    <property type="match status" value="1"/>
</dbReference>
<evidence type="ECO:0008006" key="3">
    <source>
        <dbReference type="Google" id="ProtNLM"/>
    </source>
</evidence>
<gene>
    <name evidence="1" type="ORF">ACFFGG_06645</name>
</gene>
<dbReference type="RefSeq" id="WP_377481332.1">
    <property type="nucleotide sequence ID" value="NZ_JBHLTN010000013.1"/>
</dbReference>
<sequence>MTTLTLTELYTSADGRASFRDRVVVLAEGSPVARLSALQASGGWQFRHSPVGFASDFHCTTTPQWLVVLQGRMEIGLRDGSARVFGPGECFYSNDTLPAGASFDPALHGHRSRLLGDEPLVTLFVRA</sequence>
<dbReference type="InterPro" id="IPR014710">
    <property type="entry name" value="RmlC-like_jellyroll"/>
</dbReference>
<accession>A0ABV6PQW7</accession>
<dbReference type="EMBL" id="JBHLTN010000013">
    <property type="protein sequence ID" value="MFC0592231.1"/>
    <property type="molecule type" value="Genomic_DNA"/>
</dbReference>
<proteinExistence type="predicted"/>
<comment type="caution">
    <text evidence="1">The sequence shown here is derived from an EMBL/GenBank/DDBJ whole genome shotgun (WGS) entry which is preliminary data.</text>
</comment>
<evidence type="ECO:0000313" key="2">
    <source>
        <dbReference type="Proteomes" id="UP001589834"/>
    </source>
</evidence>